<protein>
    <submittedName>
        <fullName evidence="1">Uncharacterized protein</fullName>
    </submittedName>
</protein>
<accession>A0A0A9EUM6</accession>
<reference evidence="1" key="2">
    <citation type="journal article" date="2015" name="Data Brief">
        <title>Shoot transcriptome of the giant reed, Arundo donax.</title>
        <authorList>
            <person name="Barrero R.A."/>
            <person name="Guerrero F.D."/>
            <person name="Moolhuijzen P."/>
            <person name="Goolsby J.A."/>
            <person name="Tidwell J."/>
            <person name="Bellgard S.E."/>
            <person name="Bellgard M.I."/>
        </authorList>
    </citation>
    <scope>NUCLEOTIDE SEQUENCE</scope>
    <source>
        <tissue evidence="1">Shoot tissue taken approximately 20 cm above the soil surface</tissue>
    </source>
</reference>
<organism evidence="1">
    <name type="scientific">Arundo donax</name>
    <name type="common">Giant reed</name>
    <name type="synonym">Donax arundinaceus</name>
    <dbReference type="NCBI Taxonomy" id="35708"/>
    <lineage>
        <taxon>Eukaryota</taxon>
        <taxon>Viridiplantae</taxon>
        <taxon>Streptophyta</taxon>
        <taxon>Embryophyta</taxon>
        <taxon>Tracheophyta</taxon>
        <taxon>Spermatophyta</taxon>
        <taxon>Magnoliopsida</taxon>
        <taxon>Liliopsida</taxon>
        <taxon>Poales</taxon>
        <taxon>Poaceae</taxon>
        <taxon>PACMAD clade</taxon>
        <taxon>Arundinoideae</taxon>
        <taxon>Arundineae</taxon>
        <taxon>Arundo</taxon>
    </lineage>
</organism>
<dbReference type="EMBL" id="GBRH01193446">
    <property type="protein sequence ID" value="JAE04450.1"/>
    <property type="molecule type" value="Transcribed_RNA"/>
</dbReference>
<proteinExistence type="predicted"/>
<evidence type="ECO:0000313" key="1">
    <source>
        <dbReference type="EMBL" id="JAE04450.1"/>
    </source>
</evidence>
<dbReference type="AlphaFoldDB" id="A0A0A9EUM6"/>
<reference evidence="1" key="1">
    <citation type="submission" date="2014-09" db="EMBL/GenBank/DDBJ databases">
        <authorList>
            <person name="Magalhaes I.L.F."/>
            <person name="Oliveira U."/>
            <person name="Santos F.R."/>
            <person name="Vidigal T.H.D.A."/>
            <person name="Brescovit A.D."/>
            <person name="Santos A.J."/>
        </authorList>
    </citation>
    <scope>NUCLEOTIDE SEQUENCE</scope>
    <source>
        <tissue evidence="1">Shoot tissue taken approximately 20 cm above the soil surface</tissue>
    </source>
</reference>
<sequence length="26" mass="2944">MVQFIKHCFPLSTRGNVLPMLCTPLP</sequence>
<name>A0A0A9EUM6_ARUDO</name>